<dbReference type="AlphaFoldDB" id="L1ITM6"/>
<dbReference type="HOGENOM" id="CLU_1829032_0_0_1"/>
<dbReference type="EnsemblProtists" id="EKX39588">
    <property type="protein sequence ID" value="EKX39588"/>
    <property type="gene ID" value="GUITHDRAFT_114315"/>
</dbReference>
<sequence length="141" mass="14977">MAAARQSPKAHASPTARTCWQPVASIAELHAGLPQGSSASSSWSSSSTSPRLLASSSLSFSTPPSLGARGSGGWTEDEHQRFLVALRDYCPDAETRAAQDGRVRVGLGKNAAYFISRAIGTRTASQVRSHAQKYFEGQGRR</sequence>
<dbReference type="CDD" id="cd00167">
    <property type="entry name" value="SANT"/>
    <property type="match status" value="1"/>
</dbReference>
<dbReference type="EMBL" id="JH993038">
    <property type="protein sequence ID" value="EKX39588.1"/>
    <property type="molecule type" value="Genomic_DNA"/>
</dbReference>
<dbReference type="GeneID" id="17296366"/>
<evidence type="ECO:0000256" key="2">
    <source>
        <dbReference type="SAM" id="MobiDB-lite"/>
    </source>
</evidence>
<dbReference type="SUPFAM" id="SSF46689">
    <property type="entry name" value="Homeodomain-like"/>
    <property type="match status" value="1"/>
</dbReference>
<dbReference type="InterPro" id="IPR001005">
    <property type="entry name" value="SANT/Myb"/>
</dbReference>
<keyword evidence="1" id="KW-0539">Nucleus</keyword>
<accession>L1ITM6</accession>
<reference evidence="5" key="2">
    <citation type="submission" date="2012-11" db="EMBL/GenBank/DDBJ databases">
        <authorList>
            <person name="Kuo A."/>
            <person name="Curtis B.A."/>
            <person name="Tanifuji G."/>
            <person name="Burki F."/>
            <person name="Gruber A."/>
            <person name="Irimia M."/>
            <person name="Maruyama S."/>
            <person name="Arias M.C."/>
            <person name="Ball S.G."/>
            <person name="Gile G.H."/>
            <person name="Hirakawa Y."/>
            <person name="Hopkins J.F."/>
            <person name="Rensing S.A."/>
            <person name="Schmutz J."/>
            <person name="Symeonidi A."/>
            <person name="Elias M."/>
            <person name="Eveleigh R.J."/>
            <person name="Herman E.K."/>
            <person name="Klute M.J."/>
            <person name="Nakayama T."/>
            <person name="Obornik M."/>
            <person name="Reyes-Prieto A."/>
            <person name="Armbrust E.V."/>
            <person name="Aves S.J."/>
            <person name="Beiko R.G."/>
            <person name="Coutinho P."/>
            <person name="Dacks J.B."/>
            <person name="Durnford D.G."/>
            <person name="Fast N.M."/>
            <person name="Green B.R."/>
            <person name="Grisdale C."/>
            <person name="Hempe F."/>
            <person name="Henrissat B."/>
            <person name="Hoppner M.P."/>
            <person name="Ishida K.-I."/>
            <person name="Kim E."/>
            <person name="Koreny L."/>
            <person name="Kroth P.G."/>
            <person name="Liu Y."/>
            <person name="Malik S.-B."/>
            <person name="Maier U.G."/>
            <person name="McRose D."/>
            <person name="Mock T."/>
            <person name="Neilson J.A."/>
            <person name="Onodera N.T."/>
            <person name="Poole A.M."/>
            <person name="Pritham E.J."/>
            <person name="Richards T.A."/>
            <person name="Rocap G."/>
            <person name="Roy S.W."/>
            <person name="Sarai C."/>
            <person name="Schaack S."/>
            <person name="Shirato S."/>
            <person name="Slamovits C.H."/>
            <person name="Spencer D.F."/>
            <person name="Suzuki S."/>
            <person name="Worden A.Z."/>
            <person name="Zauner S."/>
            <person name="Barry K."/>
            <person name="Bell C."/>
            <person name="Bharti A.K."/>
            <person name="Crow J.A."/>
            <person name="Grimwood J."/>
            <person name="Kramer R."/>
            <person name="Lindquist E."/>
            <person name="Lucas S."/>
            <person name="Salamov A."/>
            <person name="McFadden G.I."/>
            <person name="Lane C.E."/>
            <person name="Keeling P.J."/>
            <person name="Gray M.W."/>
            <person name="Grigoriev I.V."/>
            <person name="Archibald J.M."/>
        </authorList>
    </citation>
    <scope>NUCLEOTIDE SEQUENCE</scope>
    <source>
        <strain evidence="5">CCMP2712</strain>
    </source>
</reference>
<keyword evidence="5" id="KW-1185">Reference proteome</keyword>
<protein>
    <submittedName>
        <fullName evidence="3 4">Uncharacterized protein</fullName>
    </submittedName>
</protein>
<evidence type="ECO:0000313" key="4">
    <source>
        <dbReference type="EnsemblProtists" id="EKX39588"/>
    </source>
</evidence>
<proteinExistence type="predicted"/>
<dbReference type="KEGG" id="gtt:GUITHDRAFT_114315"/>
<dbReference type="PaxDb" id="55529-EKX39588"/>
<feature type="compositionally biased region" description="Low complexity" evidence="2">
    <location>
        <begin position="37"/>
        <end position="66"/>
    </location>
</feature>
<feature type="region of interest" description="Disordered" evidence="2">
    <location>
        <begin position="33"/>
        <end position="74"/>
    </location>
</feature>
<name>L1ITM6_GUITC</name>
<evidence type="ECO:0000313" key="3">
    <source>
        <dbReference type="EMBL" id="EKX39588.1"/>
    </source>
</evidence>
<dbReference type="InterPro" id="IPR009057">
    <property type="entry name" value="Homeodomain-like_sf"/>
</dbReference>
<organism evidence="3">
    <name type="scientific">Guillardia theta (strain CCMP2712)</name>
    <name type="common">Cryptophyte</name>
    <dbReference type="NCBI Taxonomy" id="905079"/>
    <lineage>
        <taxon>Eukaryota</taxon>
        <taxon>Cryptophyceae</taxon>
        <taxon>Pyrenomonadales</taxon>
        <taxon>Geminigeraceae</taxon>
        <taxon>Guillardia</taxon>
    </lineage>
</organism>
<reference evidence="3 5" key="1">
    <citation type="journal article" date="2012" name="Nature">
        <title>Algal genomes reveal evolutionary mosaicism and the fate of nucleomorphs.</title>
        <authorList>
            <consortium name="DOE Joint Genome Institute"/>
            <person name="Curtis B.A."/>
            <person name="Tanifuji G."/>
            <person name="Burki F."/>
            <person name="Gruber A."/>
            <person name="Irimia M."/>
            <person name="Maruyama S."/>
            <person name="Arias M.C."/>
            <person name="Ball S.G."/>
            <person name="Gile G.H."/>
            <person name="Hirakawa Y."/>
            <person name="Hopkins J.F."/>
            <person name="Kuo A."/>
            <person name="Rensing S.A."/>
            <person name="Schmutz J."/>
            <person name="Symeonidi A."/>
            <person name="Elias M."/>
            <person name="Eveleigh R.J."/>
            <person name="Herman E.K."/>
            <person name="Klute M.J."/>
            <person name="Nakayama T."/>
            <person name="Obornik M."/>
            <person name="Reyes-Prieto A."/>
            <person name="Armbrust E.V."/>
            <person name="Aves S.J."/>
            <person name="Beiko R.G."/>
            <person name="Coutinho P."/>
            <person name="Dacks J.B."/>
            <person name="Durnford D.G."/>
            <person name="Fast N.M."/>
            <person name="Green B.R."/>
            <person name="Grisdale C.J."/>
            <person name="Hempel F."/>
            <person name="Henrissat B."/>
            <person name="Hoppner M.P."/>
            <person name="Ishida K."/>
            <person name="Kim E."/>
            <person name="Koreny L."/>
            <person name="Kroth P.G."/>
            <person name="Liu Y."/>
            <person name="Malik S.B."/>
            <person name="Maier U.G."/>
            <person name="McRose D."/>
            <person name="Mock T."/>
            <person name="Neilson J.A."/>
            <person name="Onodera N.T."/>
            <person name="Poole A.M."/>
            <person name="Pritham E.J."/>
            <person name="Richards T.A."/>
            <person name="Rocap G."/>
            <person name="Roy S.W."/>
            <person name="Sarai C."/>
            <person name="Schaack S."/>
            <person name="Shirato S."/>
            <person name="Slamovits C.H."/>
            <person name="Spencer D.F."/>
            <person name="Suzuki S."/>
            <person name="Worden A.Z."/>
            <person name="Zauner S."/>
            <person name="Barry K."/>
            <person name="Bell C."/>
            <person name="Bharti A.K."/>
            <person name="Crow J.A."/>
            <person name="Grimwood J."/>
            <person name="Kramer R."/>
            <person name="Lindquist E."/>
            <person name="Lucas S."/>
            <person name="Salamov A."/>
            <person name="McFadden G.I."/>
            <person name="Lane C.E."/>
            <person name="Keeling P.J."/>
            <person name="Gray M.W."/>
            <person name="Grigoriev I.V."/>
            <person name="Archibald J.M."/>
        </authorList>
    </citation>
    <scope>NUCLEOTIDE SEQUENCE</scope>
    <source>
        <strain evidence="3 5">CCMP2712</strain>
    </source>
</reference>
<dbReference type="PANTHER" id="PTHR12802">
    <property type="entry name" value="SWI/SNF COMPLEX-RELATED"/>
    <property type="match status" value="1"/>
</dbReference>
<evidence type="ECO:0000313" key="5">
    <source>
        <dbReference type="Proteomes" id="UP000011087"/>
    </source>
</evidence>
<dbReference type="RefSeq" id="XP_005826568.1">
    <property type="nucleotide sequence ID" value="XM_005826511.1"/>
</dbReference>
<reference evidence="4" key="3">
    <citation type="submission" date="2015-06" db="UniProtKB">
        <authorList>
            <consortium name="EnsemblProtists"/>
        </authorList>
    </citation>
    <scope>IDENTIFICATION</scope>
</reference>
<gene>
    <name evidence="3" type="ORF">GUITHDRAFT_114315</name>
</gene>
<dbReference type="OrthoDB" id="118550at2759"/>
<dbReference type="Gene3D" id="1.10.10.60">
    <property type="entry name" value="Homeodomain-like"/>
    <property type="match status" value="1"/>
</dbReference>
<evidence type="ECO:0000256" key="1">
    <source>
        <dbReference type="ARBA" id="ARBA00023242"/>
    </source>
</evidence>
<dbReference type="Proteomes" id="UP000011087">
    <property type="component" value="Unassembled WGS sequence"/>
</dbReference>